<dbReference type="AlphaFoldDB" id="A0A1X7QY82"/>
<feature type="compositionally biased region" description="Low complexity" evidence="1">
    <location>
        <begin position="78"/>
        <end position="91"/>
    </location>
</feature>
<evidence type="ECO:0000259" key="2">
    <source>
        <dbReference type="PROSITE" id="PS50003"/>
    </source>
</evidence>
<dbReference type="PROSITE" id="PS50003">
    <property type="entry name" value="PH_DOMAIN"/>
    <property type="match status" value="1"/>
</dbReference>
<feature type="compositionally biased region" description="Polar residues" evidence="1">
    <location>
        <begin position="99"/>
        <end position="113"/>
    </location>
</feature>
<dbReference type="STRING" id="1789683.A0A1X7QY82"/>
<dbReference type="GO" id="GO:0032012">
    <property type="term" value="P:regulation of ARF protein signal transduction"/>
    <property type="evidence" value="ECO:0007669"/>
    <property type="project" value="InterPro"/>
</dbReference>
<evidence type="ECO:0000259" key="3">
    <source>
        <dbReference type="PROSITE" id="PS50190"/>
    </source>
</evidence>
<dbReference type="SMART" id="SM00222">
    <property type="entry name" value="Sec7"/>
    <property type="match status" value="1"/>
</dbReference>
<evidence type="ECO:0000256" key="1">
    <source>
        <dbReference type="SAM" id="MobiDB-lite"/>
    </source>
</evidence>
<organism evidence="4 5">
    <name type="scientific">Maudiozyma saulgeensis</name>
    <dbReference type="NCBI Taxonomy" id="1789683"/>
    <lineage>
        <taxon>Eukaryota</taxon>
        <taxon>Fungi</taxon>
        <taxon>Dikarya</taxon>
        <taxon>Ascomycota</taxon>
        <taxon>Saccharomycotina</taxon>
        <taxon>Saccharomycetes</taxon>
        <taxon>Saccharomycetales</taxon>
        <taxon>Saccharomycetaceae</taxon>
        <taxon>Maudiozyma</taxon>
    </lineage>
</organism>
<feature type="compositionally biased region" description="Polar residues" evidence="1">
    <location>
        <begin position="373"/>
        <end position="395"/>
    </location>
</feature>
<dbReference type="InterPro" id="IPR023394">
    <property type="entry name" value="Sec7_C_sf"/>
</dbReference>
<dbReference type="SUPFAM" id="SSF48425">
    <property type="entry name" value="Sec7 domain"/>
    <property type="match status" value="1"/>
</dbReference>
<evidence type="ECO:0000313" key="4">
    <source>
        <dbReference type="EMBL" id="SMN18150.1"/>
    </source>
</evidence>
<gene>
    <name evidence="4" type="ORF">KASA_0Q05764G</name>
</gene>
<feature type="compositionally biased region" description="Polar residues" evidence="1">
    <location>
        <begin position="58"/>
        <end position="77"/>
    </location>
</feature>
<dbReference type="PANTHER" id="PTHR10663">
    <property type="entry name" value="GUANYL-NUCLEOTIDE EXCHANGE FACTOR"/>
    <property type="match status" value="1"/>
</dbReference>
<feature type="compositionally biased region" description="Basic and acidic residues" evidence="1">
    <location>
        <begin position="30"/>
        <end position="45"/>
    </location>
</feature>
<dbReference type="EMBL" id="FXLY01000002">
    <property type="protein sequence ID" value="SMN18150.1"/>
    <property type="molecule type" value="Genomic_DNA"/>
</dbReference>
<dbReference type="InterPro" id="IPR035999">
    <property type="entry name" value="Sec7_dom_sf"/>
</dbReference>
<feature type="region of interest" description="Disordered" evidence="1">
    <location>
        <begin position="1"/>
        <end position="160"/>
    </location>
</feature>
<evidence type="ECO:0000313" key="5">
    <source>
        <dbReference type="Proteomes" id="UP000196158"/>
    </source>
</evidence>
<dbReference type="InterPro" id="IPR000904">
    <property type="entry name" value="Sec7_dom"/>
</dbReference>
<feature type="compositionally biased region" description="Low complexity" evidence="1">
    <location>
        <begin position="17"/>
        <end position="29"/>
    </location>
</feature>
<reference evidence="4 5" key="1">
    <citation type="submission" date="2017-04" db="EMBL/GenBank/DDBJ databases">
        <authorList>
            <person name="Afonso C.L."/>
            <person name="Miller P.J."/>
            <person name="Scott M.A."/>
            <person name="Spackman E."/>
            <person name="Goraichik I."/>
            <person name="Dimitrov K.M."/>
            <person name="Suarez D.L."/>
            <person name="Swayne D.E."/>
        </authorList>
    </citation>
    <scope>NUCLEOTIDE SEQUENCE [LARGE SCALE GENOMIC DNA]</scope>
</reference>
<feature type="domain" description="SEC7" evidence="3">
    <location>
        <begin position="429"/>
        <end position="612"/>
    </location>
</feature>
<accession>A0A1X7QY82</accession>
<dbReference type="Proteomes" id="UP000196158">
    <property type="component" value="Unassembled WGS sequence"/>
</dbReference>
<protein>
    <submittedName>
        <fullName evidence="4">Similar to Saccharomyces cerevisiae YPR095C SYT1 Guanine nucleotide exchange factor (GEF) for Arf proteins</fullName>
    </submittedName>
</protein>
<feature type="compositionally biased region" description="Basic and acidic residues" evidence="1">
    <location>
        <begin position="298"/>
        <end position="307"/>
    </location>
</feature>
<sequence>MSQSITSRIKSKLFQGNNDSDNDNNNNNNDTDKEGTKNSNFDKHSNRIGSLPTMDFTVHTNESSELNPITETNSTRSETPITNNTDTTPTEENNKDDGTTVNTKHNPKQNPNSRIRRLKNKVFDMNFRPSRSVSKETVPKTSEQSKTTSTPKDSSDGDIVPMELQIPKNTTTAARNSFSKSPRRRSLEKFPIKDNVPHNYDEMYRTFSETSACSSQDTNIKPRRHHSRHQSSILPMKKITSENTSSGSPPFRLYNVTALRHLRSNDDNIELPKYPAEEEHKTLGLPNQSKSITRRRSKTVDAYDTLKKSRTPPAIQLRMPGTARVSRSNSFKLNESRNKNDNNEEYSSAKPYPPPSPERLSTFGGPLTRRSTETTNTKPYSNHNTPSLQSNTNSTFSISRRSNSIVNALSSFVNLRSGSGSSSKAPHFQNYNFQPENTVPVKLSDLPTPPMYKENEPYDSYLKRLSGYGKFVSVILTEKPDGYKLGCLKFFLIEYFDFAMDPLDIALRKLLIFLELPKEAQQIDRLLTEFAKVYYDKQKSYYGTNCPWTNYNQVYFVIFSLLMLHTDYFNANNKQKMTRQEFTKLVHEDTYSEGDKVPLEILAYYYGNIVAKESPKFDFSTYYSMLSPSTPSSIEFTYSENNSSEGASKTSLLPYNATNALIQTNTEHVTDTIEDNVNKENYKTTAVMDENDGIIYSPKAIIEQNKLFNSRRTSYNSNNTAGDIDDTAINALTQDYTPPLTFKGRPSSNSISSYFSNSNMTPTPIPSSNTFATLTPGGAVGNPFLSSHKQGGISSAETKDDIDIYYHIFNDDLFEISMTLQVVKLMPHDFSTYNVMPKHKEENKYKKYYDILKEFKGAYLRIPKNHISKLNIPNYEIINPSEPSNNQLLKSKPKYYYLKIIRMGEIEELSSNNSWRSKTVLLTNCGILIYDSNKPGHHHTLIPSGSIFSDSSELFTTEVNRNDTTGESYYTVNFRSGFVMLFNDELYAETTKCESSYKSNDNSDNRNDEMNENDYAFLLWGTHGKSIWRCKNDLERSNWIDSINLLGCFHGTSNNYRCLNDTVACKETETISHRYYYWHIENQKIIEKFNSIERELILFKQSIPINSRTRNDMINNIVNLSKKVKRFIHDYRRNDCYNFIVDSLDLVKEVDPTDECESVIQTSAISDDRGFSFNEESLQKCFTENSRDNLDDLVEPLDGSSLHCA</sequence>
<feature type="region of interest" description="Disordered" evidence="1">
    <location>
        <begin position="273"/>
        <end position="395"/>
    </location>
</feature>
<name>A0A1X7QY82_9SACH</name>
<dbReference type="OrthoDB" id="430364at2759"/>
<keyword evidence="5" id="KW-1185">Reference proteome</keyword>
<dbReference type="Pfam" id="PF01369">
    <property type="entry name" value="Sec7"/>
    <property type="match status" value="1"/>
</dbReference>
<dbReference type="GO" id="GO:0005085">
    <property type="term" value="F:guanyl-nucleotide exchange factor activity"/>
    <property type="evidence" value="ECO:0007669"/>
    <property type="project" value="InterPro"/>
</dbReference>
<dbReference type="PANTHER" id="PTHR10663:SF405">
    <property type="entry name" value="ARF GUANINE NUCLEOTIDE EXCHANGE FACTOR SYT1"/>
    <property type="match status" value="1"/>
</dbReference>
<dbReference type="InterPro" id="IPR001849">
    <property type="entry name" value="PH_domain"/>
</dbReference>
<dbReference type="PROSITE" id="PS50190">
    <property type="entry name" value="SEC7"/>
    <property type="match status" value="1"/>
</dbReference>
<dbReference type="Gene3D" id="1.10.1000.11">
    <property type="entry name" value="Arf Nucleotide-binding Site Opener,domain 2"/>
    <property type="match status" value="1"/>
</dbReference>
<proteinExistence type="predicted"/>
<feature type="domain" description="PH" evidence="2">
    <location>
        <begin position="899"/>
        <end position="1048"/>
    </location>
</feature>